<keyword evidence="2" id="KW-0472">Membrane</keyword>
<feature type="region of interest" description="Disordered" evidence="1">
    <location>
        <begin position="528"/>
        <end position="562"/>
    </location>
</feature>
<feature type="domain" description="YhdP central" evidence="3">
    <location>
        <begin position="176"/>
        <end position="1457"/>
    </location>
</feature>
<dbReference type="Proteomes" id="UP000335538">
    <property type="component" value="Unassembled WGS sequence"/>
</dbReference>
<evidence type="ECO:0000259" key="3">
    <source>
        <dbReference type="Pfam" id="PF13116"/>
    </source>
</evidence>
<reference evidence="4 5" key="1">
    <citation type="submission" date="2019-08" db="EMBL/GenBank/DDBJ databases">
        <authorList>
            <person name="Peeters C."/>
        </authorList>
    </citation>
    <scope>NUCLEOTIDE SEQUENCE [LARGE SCALE GENOMIC DNA]</scope>
    <source>
        <strain evidence="4 5">LMG 31121</strain>
    </source>
</reference>
<gene>
    <name evidence="4" type="ORF">PSP31121_01786</name>
</gene>
<evidence type="ECO:0000313" key="4">
    <source>
        <dbReference type="EMBL" id="VVE78686.1"/>
    </source>
</evidence>
<sequence>MTDRKPPASPTATRSWFSSLPRGLRLGLEWLLALVVIVYFGLGAVILATRYVILPRVSDYRPQIEAAATRAIGLPVTIGRIDAVWRGWHPYLTLEDVRITPPAQGTPPKASTIARVVAPLHRNKAASAPTASGASAASAASATSATSAASTAPASTASTDNPPVSYAPPGAPPPVEPSLTLHRLDAVLSWTSLIHFDLRLSNLTLYEPDVTIERRVDGSVLVAGMPVTGSGKTSDTQGADWIMRQARVVIRNGTVRWRDATRDVPEVVVTQVNAMLRNRGFEHRFGMQATPPQGIDAPLDVRARFTNPLFARPGEVKRWRGQIYSEVGTLDLSELARYVDLPGKDSRGRVAARAWVDFDNGVVTGATLRAAGANTSVQLADNLPPLTFDATQGRIDVTRTGAQADAGWNLRARELTLQAAGRPTLDVPDLSAKYLPASDDQGLQVALAGQRFDVGAAMALVTSLPIDAQIRDTLASFRPRGRLAHFDVSYQAPKPHGPSNWRDLPGIKQLPPERDRYRVVADFESLGIDSAPSQHPPARPNSPNAGRPGFANLSGHIDADQSRGSLTLNSKNATLDFPGRFDQPRLDLDTLTARTSWRVSHSATKRDVPANVQVRVDAVHLQNAELTGDVSGTWHNGGKGNGIVDLKGNIVRANANAVPRYLPTDIGAGVRDYLQRALLAGTVQNAPFAVQGDLEDFPYGHGGGKFRIDIPLVDVTFNPSPLRPGHTEVWPAFEKVRGNLRFDADRLHIAIDSGSVYGVTLTQVQGDINNIGQDDSTLTLKGDARGPAADFVKYLNSSPVGHWIGDFTDETRATGNTQLAMQLSMPLDHTDRSKVTGRARFLRNDVTLINGLPMFGAVDGELAFTERGISLDNLRGTFLGGDVRASGGSRDDGTIVLNVNGQMSAQGLRENRENATLAQLAKRMAGSTPYTATVTVRQGMTDLAVQSTLAGLAVNLPAPLGKSAETSLPARFTMRPQMNPGGRRTDTLDFAVGSVQGNYVQQRSASNGSNGGRVDVLRGGIGINQPVPAPREGVQASAQFDTLDVDAWRSVIASLSSTSVTPGTQGTPPAPATTAAAARDEFGALTPYLPTRLALHAKQVRLLSRQWPELVVGAQRNDRDWQVSLASELVSGFAEWHAPDEKNPSGAIRARLAKLVIPREDHGSDVLTQVLDEPSDEFPAIDVVANDFVLRDKPLGRLQLNAHNDIEDGVPVWQLTKLSLSNSAATLDVKGNWRTSRRRAAAAAAAGKDDDDVPRRTVLDFNLDVKDAGGLLDRLGLPKTLKDGSGTVSGRFGWRGGPDAIDYPTLGGRVAIELKRGQILKADPGLAKLLGILSVQTLAKILTFDFNSVIGSGLPFDSINGNVAMQGGVANTSDLTINANAATIKIDGHTDLARETQDLNVLVLPKINAASASLAWAIINPALGIGSFFAQLALGDQLSRTLSTTYHVTGSWDNPVIGQATGNKSKIDASPETRPEALNNASGVAAPAGMRGN</sequence>
<name>A0A5E5AZU0_9BURK</name>
<dbReference type="EMBL" id="CABPSR010000003">
    <property type="protein sequence ID" value="VVE78686.1"/>
    <property type="molecule type" value="Genomic_DNA"/>
</dbReference>
<proteinExistence type="predicted"/>
<feature type="compositionally biased region" description="Low complexity" evidence="1">
    <location>
        <begin position="151"/>
        <end position="164"/>
    </location>
</feature>
<feature type="compositionally biased region" description="Basic and acidic residues" evidence="1">
    <location>
        <begin position="1465"/>
        <end position="1475"/>
    </location>
</feature>
<accession>A0A5E5AZU0</accession>
<keyword evidence="2" id="KW-1133">Transmembrane helix</keyword>
<feature type="domain" description="YhdP central" evidence="3">
    <location>
        <begin position="30"/>
        <end position="108"/>
    </location>
</feature>
<evidence type="ECO:0000313" key="5">
    <source>
        <dbReference type="Proteomes" id="UP000335538"/>
    </source>
</evidence>
<dbReference type="InterPro" id="IPR025263">
    <property type="entry name" value="YhdP_central"/>
</dbReference>
<evidence type="ECO:0000256" key="2">
    <source>
        <dbReference type="SAM" id="Phobius"/>
    </source>
</evidence>
<organism evidence="4 5">
    <name type="scientific">Pandoraea sputorum</name>
    <dbReference type="NCBI Taxonomy" id="93222"/>
    <lineage>
        <taxon>Bacteria</taxon>
        <taxon>Pseudomonadati</taxon>
        <taxon>Pseudomonadota</taxon>
        <taxon>Betaproteobacteria</taxon>
        <taxon>Burkholderiales</taxon>
        <taxon>Burkholderiaceae</taxon>
        <taxon>Pandoraea</taxon>
    </lineage>
</organism>
<evidence type="ECO:0000256" key="1">
    <source>
        <dbReference type="SAM" id="MobiDB-lite"/>
    </source>
</evidence>
<feature type="region of interest" description="Disordered" evidence="1">
    <location>
        <begin position="1457"/>
        <end position="1493"/>
    </location>
</feature>
<dbReference type="PANTHER" id="PTHR38690:SF1">
    <property type="entry name" value="PROTEASE"/>
    <property type="match status" value="1"/>
</dbReference>
<feature type="region of interest" description="Disordered" evidence="1">
    <location>
        <begin position="151"/>
        <end position="172"/>
    </location>
</feature>
<protein>
    <submittedName>
        <fullName evidence="4">TIGR02099 family protein</fullName>
    </submittedName>
</protein>
<keyword evidence="2" id="KW-0812">Transmembrane</keyword>
<dbReference type="Pfam" id="PF13116">
    <property type="entry name" value="YhdP"/>
    <property type="match status" value="2"/>
</dbReference>
<dbReference type="PANTHER" id="PTHR38690">
    <property type="entry name" value="PROTEASE-RELATED"/>
    <property type="match status" value="1"/>
</dbReference>
<dbReference type="InterPro" id="IPR011836">
    <property type="entry name" value="YhdP"/>
</dbReference>
<dbReference type="NCBIfam" id="TIGR02099">
    <property type="entry name" value="YhdP family protein"/>
    <property type="match status" value="1"/>
</dbReference>
<dbReference type="RefSeq" id="WP_150808996.1">
    <property type="nucleotide sequence ID" value="NZ_CABPSR010000003.1"/>
</dbReference>
<feature type="transmembrane region" description="Helical" evidence="2">
    <location>
        <begin position="30"/>
        <end position="53"/>
    </location>
</feature>